<feature type="chain" id="PRO_5015150173" evidence="1">
    <location>
        <begin position="17"/>
        <end position="368"/>
    </location>
</feature>
<evidence type="ECO:0000256" key="1">
    <source>
        <dbReference type="SAM" id="SignalP"/>
    </source>
</evidence>
<comment type="caution">
    <text evidence="2">The sequence shown here is derived from an EMBL/GenBank/DDBJ whole genome shotgun (WGS) entry which is preliminary data.</text>
</comment>
<name>A0A2P7YJM0_9PEZI</name>
<evidence type="ECO:0000313" key="2">
    <source>
        <dbReference type="EMBL" id="PSK36181.1"/>
    </source>
</evidence>
<protein>
    <submittedName>
        <fullName evidence="2">Uncharacterized protein</fullName>
    </submittedName>
</protein>
<proteinExistence type="predicted"/>
<reference evidence="2 3" key="1">
    <citation type="submission" date="2017-05" db="EMBL/GenBank/DDBJ databases">
        <title>Draft genome sequence of Elsinoe australis.</title>
        <authorList>
            <person name="Cheng Q."/>
        </authorList>
    </citation>
    <scope>NUCLEOTIDE SEQUENCE [LARGE SCALE GENOMIC DNA]</scope>
    <source>
        <strain evidence="2 3">NL1</strain>
    </source>
</reference>
<keyword evidence="1" id="KW-0732">Signal</keyword>
<organism evidence="2 3">
    <name type="scientific">Elsinoe australis</name>
    <dbReference type="NCBI Taxonomy" id="40998"/>
    <lineage>
        <taxon>Eukaryota</taxon>
        <taxon>Fungi</taxon>
        <taxon>Dikarya</taxon>
        <taxon>Ascomycota</taxon>
        <taxon>Pezizomycotina</taxon>
        <taxon>Dothideomycetes</taxon>
        <taxon>Dothideomycetidae</taxon>
        <taxon>Myriangiales</taxon>
        <taxon>Elsinoaceae</taxon>
        <taxon>Elsinoe</taxon>
    </lineage>
</organism>
<dbReference type="AlphaFoldDB" id="A0A2P7YJM0"/>
<dbReference type="Proteomes" id="UP000243723">
    <property type="component" value="Unassembled WGS sequence"/>
</dbReference>
<gene>
    <name evidence="2" type="ORF">B9Z65_5996</name>
</gene>
<accession>A0A2P7YJM0</accession>
<dbReference type="OrthoDB" id="3817352at2759"/>
<feature type="signal peptide" evidence="1">
    <location>
        <begin position="1"/>
        <end position="16"/>
    </location>
</feature>
<sequence length="368" mass="40467">MKVSLLSATLIGSAIAAPEAATREACKERVAAIVYDYLNPVAACKYFQDTNNNFVKAYETINDDLGYMSGKVDYSCDCVIKYPGLAKSTRNVSAPGAGVKQTEEQKAFHKLKVQTDQVPQFCRAWLDDTVDRTKSPFPKISGPDITSLCETLFFDKVSVLPEQDAAAPNLFTNPGLDGSGDTQGKKEDKVMGSSLNLPGWNYTGGIIFLSQPATKNGTLLKMSTYFTKAQKKNSIVQTVSGLEPGRDYRIYFSESWKCDAYDTFDKSKAPANLCQWDLLVDGKSIWTRKSNKASSGPRLLYRNPDKLNGPHTFTATSTQHNIRFRQQRNGDRTAGGISLWKLYNVTMTGPWGDEQTTDEGATSEGATS</sequence>
<keyword evidence="3" id="KW-1185">Reference proteome</keyword>
<evidence type="ECO:0000313" key="3">
    <source>
        <dbReference type="Proteomes" id="UP000243723"/>
    </source>
</evidence>
<dbReference type="EMBL" id="NHZQ01000422">
    <property type="protein sequence ID" value="PSK36181.1"/>
    <property type="molecule type" value="Genomic_DNA"/>
</dbReference>